<evidence type="ECO:0000313" key="4">
    <source>
        <dbReference type="EMBL" id="GII26865.1"/>
    </source>
</evidence>
<comment type="similarity">
    <text evidence="2">Belongs to the bacterial solute-binding protein 2 family.</text>
</comment>
<dbReference type="PROSITE" id="PS51257">
    <property type="entry name" value="PROKAR_LIPOPROTEIN"/>
    <property type="match status" value="1"/>
</dbReference>
<evidence type="ECO:0000259" key="3">
    <source>
        <dbReference type="Pfam" id="PF13407"/>
    </source>
</evidence>
<accession>A0A8J3TTA5</accession>
<dbReference type="SUPFAM" id="SSF53822">
    <property type="entry name" value="Periplasmic binding protein-like I"/>
    <property type="match status" value="1"/>
</dbReference>
<keyword evidence="5" id="KW-1185">Reference proteome</keyword>
<proteinExistence type="inferred from homology"/>
<dbReference type="GO" id="GO:0030246">
    <property type="term" value="F:carbohydrate binding"/>
    <property type="evidence" value="ECO:0007669"/>
    <property type="project" value="TreeGrafter"/>
</dbReference>
<evidence type="ECO:0000313" key="5">
    <source>
        <dbReference type="Proteomes" id="UP000650628"/>
    </source>
</evidence>
<dbReference type="InterPro" id="IPR025997">
    <property type="entry name" value="SBP_2_dom"/>
</dbReference>
<evidence type="ECO:0000256" key="2">
    <source>
        <dbReference type="ARBA" id="ARBA00007639"/>
    </source>
</evidence>
<reference evidence="4 5" key="1">
    <citation type="submission" date="2021-01" db="EMBL/GenBank/DDBJ databases">
        <title>Whole genome shotgun sequence of Planotetraspora mira NBRC 15435.</title>
        <authorList>
            <person name="Komaki H."/>
            <person name="Tamura T."/>
        </authorList>
    </citation>
    <scope>NUCLEOTIDE SEQUENCE [LARGE SCALE GENOMIC DNA]</scope>
    <source>
        <strain evidence="4 5">NBRC 15435</strain>
    </source>
</reference>
<dbReference type="AlphaFoldDB" id="A0A8J3TTA5"/>
<dbReference type="InterPro" id="IPR028082">
    <property type="entry name" value="Peripla_BP_I"/>
</dbReference>
<protein>
    <submittedName>
        <fullName evidence="4">Sugar ABC transporter substrate-binding protein</fullName>
    </submittedName>
</protein>
<evidence type="ECO:0000256" key="1">
    <source>
        <dbReference type="ARBA" id="ARBA00004196"/>
    </source>
</evidence>
<organism evidence="4 5">
    <name type="scientific">Planotetraspora mira</name>
    <dbReference type="NCBI Taxonomy" id="58121"/>
    <lineage>
        <taxon>Bacteria</taxon>
        <taxon>Bacillati</taxon>
        <taxon>Actinomycetota</taxon>
        <taxon>Actinomycetes</taxon>
        <taxon>Streptosporangiales</taxon>
        <taxon>Streptosporangiaceae</taxon>
        <taxon>Planotetraspora</taxon>
    </lineage>
</organism>
<dbReference type="PANTHER" id="PTHR30036">
    <property type="entry name" value="D-XYLOSE-BINDING PERIPLASMIC PROTEIN"/>
    <property type="match status" value="1"/>
</dbReference>
<comment type="subcellular location">
    <subcellularLocation>
        <location evidence="1">Cell envelope</location>
    </subcellularLocation>
</comment>
<feature type="domain" description="Periplasmic binding protein" evidence="3">
    <location>
        <begin position="61"/>
        <end position="312"/>
    </location>
</feature>
<dbReference type="Gene3D" id="3.40.50.2300">
    <property type="match status" value="2"/>
</dbReference>
<comment type="caution">
    <text evidence="4">The sequence shown here is derived from an EMBL/GenBank/DDBJ whole genome shotgun (WGS) entry which is preliminary data.</text>
</comment>
<dbReference type="RefSeq" id="WP_203950936.1">
    <property type="nucleotide sequence ID" value="NZ_BOOO01000001.1"/>
</dbReference>
<dbReference type="InterPro" id="IPR050555">
    <property type="entry name" value="Bact_Solute-Bind_Prot2"/>
</dbReference>
<gene>
    <name evidence="4" type="ORF">Pmi06nite_03070</name>
</gene>
<dbReference type="Proteomes" id="UP000650628">
    <property type="component" value="Unassembled WGS sequence"/>
</dbReference>
<name>A0A8J3TTA5_9ACTN</name>
<dbReference type="GO" id="GO:0030288">
    <property type="term" value="C:outer membrane-bounded periplasmic space"/>
    <property type="evidence" value="ECO:0007669"/>
    <property type="project" value="TreeGrafter"/>
</dbReference>
<dbReference type="PANTHER" id="PTHR30036:SF7">
    <property type="entry name" value="ABC TRANSPORTER PERIPLASMIC-BINDING PROTEIN YPHF"/>
    <property type="match status" value="1"/>
</dbReference>
<dbReference type="Pfam" id="PF13407">
    <property type="entry name" value="Peripla_BP_4"/>
    <property type="match status" value="1"/>
</dbReference>
<dbReference type="EMBL" id="BOOO01000001">
    <property type="protein sequence ID" value="GII26865.1"/>
    <property type="molecule type" value="Genomic_DNA"/>
</dbReference>
<sequence length="361" mass="36746">MIPVRVLGAVAGVLVLAGCSQGTSSTATTAVPSATSSAAASPAAPVPAKFASGGVEISLVRQLSSGDYFEQWLAGAQAEAEALNVKLDVSSGDGNNDKQALNLEQAIGRKPDAIIVDHGFAETVQPTIKKAVSAGIPLVAYDVDPGSPDAVAISQDDHAIAEQGLGVLKADTGGSGDVIYVYVAGYAALDHRNETWTQFKKDNPGIKQVAQIGVVNNSTAAAVADQAKAALTANPGVKAIFAPYDEFAKGATLAVKELGLQDKVKVYGADVSTADIGVMTEPGSPWVATSAADASNVGRIAVRAAALLVAGQQVDHTLEVPPALITQKQLRDGGIGNIQQLVTAVPDLLTPDVARVPWAAS</sequence>